<reference evidence="1" key="1">
    <citation type="submission" date="2020-05" db="EMBL/GenBank/DDBJ databases">
        <authorList>
            <person name="Chiriac C."/>
            <person name="Salcher M."/>
            <person name="Ghai R."/>
            <person name="Kavagutti S V."/>
        </authorList>
    </citation>
    <scope>NUCLEOTIDE SEQUENCE</scope>
</reference>
<organism evidence="1">
    <name type="scientific">freshwater metagenome</name>
    <dbReference type="NCBI Taxonomy" id="449393"/>
    <lineage>
        <taxon>unclassified sequences</taxon>
        <taxon>metagenomes</taxon>
        <taxon>ecological metagenomes</taxon>
    </lineage>
</organism>
<proteinExistence type="predicted"/>
<sequence length="69" mass="7691">MESVPLIIKSMNKDVNAILRIKSWCSFSSASSTSVGTPELWATAAMLFLKRSTDLPETSSWFETHLGRK</sequence>
<dbReference type="AlphaFoldDB" id="A0A6J6MG50"/>
<dbReference type="EMBL" id="CAEZWY010000068">
    <property type="protein sequence ID" value="CAB4673227.1"/>
    <property type="molecule type" value="Genomic_DNA"/>
</dbReference>
<name>A0A6J6MG50_9ZZZZ</name>
<accession>A0A6J6MG50</accession>
<protein>
    <submittedName>
        <fullName evidence="1">Unannotated protein</fullName>
    </submittedName>
</protein>
<evidence type="ECO:0000313" key="1">
    <source>
        <dbReference type="EMBL" id="CAB4673227.1"/>
    </source>
</evidence>
<gene>
    <name evidence="1" type="ORF">UFOPK2312_00688</name>
</gene>